<proteinExistence type="predicted"/>
<feature type="region of interest" description="Disordered" evidence="1">
    <location>
        <begin position="296"/>
        <end position="316"/>
    </location>
</feature>
<dbReference type="Proteomes" id="UP000812440">
    <property type="component" value="Unassembled WGS sequence"/>
</dbReference>
<evidence type="ECO:0000313" key="3">
    <source>
        <dbReference type="Proteomes" id="UP000812440"/>
    </source>
</evidence>
<evidence type="ECO:0000256" key="1">
    <source>
        <dbReference type="SAM" id="MobiDB-lite"/>
    </source>
</evidence>
<name>A0A8T2II31_9PIPI</name>
<sequence length="343" mass="37507">MEKASSSPPVALVHPVPAVVANGSTCHPVTPIAQPSPVPEPREDGAPVGYTEPEEVLVDSQPILFNENPFILANKKRPGCVGIALGGPPTGYGSSGVLKTTVYSKKASNTFTPSSDLPETANRGVPGSPSAQQVSDWQPNQRRLPVSLIDSTVSSTFSADYLSLNWISTVSRPNHAQITCLLWIQLMKSLEQDALKAQMMIAHSKENRKRSTLDQLVESPSPAPTPSPTPLEDYSPRLLTSPGRLSHSDKKFDYENLLLFRLNKPVYDIQSPDLVPSVKYTEDSRTSVTCSLEHLDQRRQEEHGESDPPPTPNTTALEEMANYSNKRKLRHTRRSLESAAVPT</sequence>
<protein>
    <submittedName>
        <fullName evidence="2">Uncharacterized protein</fullName>
    </submittedName>
</protein>
<keyword evidence="3" id="KW-1185">Reference proteome</keyword>
<feature type="compositionally biased region" description="Polar residues" evidence="1">
    <location>
        <begin position="129"/>
        <end position="139"/>
    </location>
</feature>
<reference evidence="2" key="1">
    <citation type="thesis" date="2020" institute="ProQuest LLC" country="789 East Eisenhower Parkway, Ann Arbor, MI, USA">
        <title>Comparative Genomics and Chromosome Evolution.</title>
        <authorList>
            <person name="Mudd A.B."/>
        </authorList>
    </citation>
    <scope>NUCLEOTIDE SEQUENCE</scope>
    <source>
        <strain evidence="2">Female2</strain>
        <tissue evidence="2">Blood</tissue>
    </source>
</reference>
<evidence type="ECO:0000313" key="2">
    <source>
        <dbReference type="EMBL" id="KAG8430221.1"/>
    </source>
</evidence>
<feature type="region of interest" description="Disordered" evidence="1">
    <location>
        <begin position="27"/>
        <end position="49"/>
    </location>
</feature>
<feature type="compositionally biased region" description="Basic and acidic residues" evidence="1">
    <location>
        <begin position="296"/>
        <end position="306"/>
    </location>
</feature>
<gene>
    <name evidence="2" type="ORF">GDO86_018230</name>
</gene>
<feature type="region of interest" description="Disordered" evidence="1">
    <location>
        <begin position="324"/>
        <end position="343"/>
    </location>
</feature>
<accession>A0A8T2II31</accession>
<dbReference type="OrthoDB" id="676979at2759"/>
<dbReference type="EMBL" id="JAACNH010001318">
    <property type="protein sequence ID" value="KAG8430221.1"/>
    <property type="molecule type" value="Genomic_DNA"/>
</dbReference>
<dbReference type="AlphaFoldDB" id="A0A8T2II31"/>
<organism evidence="2 3">
    <name type="scientific">Hymenochirus boettgeri</name>
    <name type="common">Congo dwarf clawed frog</name>
    <dbReference type="NCBI Taxonomy" id="247094"/>
    <lineage>
        <taxon>Eukaryota</taxon>
        <taxon>Metazoa</taxon>
        <taxon>Chordata</taxon>
        <taxon>Craniata</taxon>
        <taxon>Vertebrata</taxon>
        <taxon>Euteleostomi</taxon>
        <taxon>Amphibia</taxon>
        <taxon>Batrachia</taxon>
        <taxon>Anura</taxon>
        <taxon>Pipoidea</taxon>
        <taxon>Pipidae</taxon>
        <taxon>Pipinae</taxon>
        <taxon>Hymenochirus</taxon>
    </lineage>
</organism>
<feature type="region of interest" description="Disordered" evidence="1">
    <location>
        <begin position="109"/>
        <end position="139"/>
    </location>
</feature>
<comment type="caution">
    <text evidence="2">The sequence shown here is derived from an EMBL/GenBank/DDBJ whole genome shotgun (WGS) entry which is preliminary data.</text>
</comment>
<feature type="region of interest" description="Disordered" evidence="1">
    <location>
        <begin position="206"/>
        <end position="246"/>
    </location>
</feature>